<evidence type="ECO:0000256" key="5">
    <source>
        <dbReference type="ARBA" id="ARBA00022932"/>
    </source>
</evidence>
<dbReference type="Pfam" id="PF11799">
    <property type="entry name" value="IMS_C"/>
    <property type="match status" value="1"/>
</dbReference>
<dbReference type="OrthoDB" id="9808813at2"/>
<dbReference type="EMBL" id="FNPG01000025">
    <property type="protein sequence ID" value="SDY63492.1"/>
    <property type="molecule type" value="Genomic_DNA"/>
</dbReference>
<dbReference type="RefSeq" id="WP_074718597.1">
    <property type="nucleotide sequence ID" value="NZ_FNPG01000025.1"/>
</dbReference>
<dbReference type="InterPro" id="IPR043502">
    <property type="entry name" value="DNA/RNA_pol_sf"/>
</dbReference>
<keyword evidence="8" id="KW-1185">Reference proteome</keyword>
<dbReference type="SUPFAM" id="SSF56672">
    <property type="entry name" value="DNA/RNA polymerases"/>
    <property type="match status" value="1"/>
</dbReference>
<dbReference type="Gene3D" id="1.10.150.20">
    <property type="entry name" value="5' to 3' exonuclease, C-terminal subdomain"/>
    <property type="match status" value="1"/>
</dbReference>
<keyword evidence="4" id="KW-0227">DNA damage</keyword>
<organism evidence="7 8">
    <name type="scientific">Lachnobacterium bovis DSM 14045</name>
    <dbReference type="NCBI Taxonomy" id="1122142"/>
    <lineage>
        <taxon>Bacteria</taxon>
        <taxon>Bacillati</taxon>
        <taxon>Bacillota</taxon>
        <taxon>Clostridia</taxon>
        <taxon>Lachnospirales</taxon>
        <taxon>Lachnospiraceae</taxon>
        <taxon>Lachnobacterium</taxon>
    </lineage>
</organism>
<dbReference type="GO" id="GO:0005829">
    <property type="term" value="C:cytosol"/>
    <property type="evidence" value="ECO:0007669"/>
    <property type="project" value="TreeGrafter"/>
</dbReference>
<evidence type="ECO:0000256" key="3">
    <source>
        <dbReference type="ARBA" id="ARBA00022695"/>
    </source>
</evidence>
<keyword evidence="3" id="KW-0548">Nucleotidyltransferase</keyword>
<feature type="domain" description="UmuC" evidence="6">
    <location>
        <begin position="11"/>
        <end position="216"/>
    </location>
</feature>
<evidence type="ECO:0000313" key="8">
    <source>
        <dbReference type="Proteomes" id="UP000183918"/>
    </source>
</evidence>
<dbReference type="GO" id="GO:0003887">
    <property type="term" value="F:DNA-directed DNA polymerase activity"/>
    <property type="evidence" value="ECO:0007669"/>
    <property type="project" value="UniProtKB-KW"/>
</dbReference>
<dbReference type="InterPro" id="IPR050116">
    <property type="entry name" value="DNA_polymerase-Y"/>
</dbReference>
<dbReference type="Gene3D" id="3.30.70.270">
    <property type="match status" value="1"/>
</dbReference>
<evidence type="ECO:0000256" key="2">
    <source>
        <dbReference type="ARBA" id="ARBA00022457"/>
    </source>
</evidence>
<dbReference type="GO" id="GO:0006281">
    <property type="term" value="P:DNA repair"/>
    <property type="evidence" value="ECO:0007669"/>
    <property type="project" value="InterPro"/>
</dbReference>
<evidence type="ECO:0000313" key="7">
    <source>
        <dbReference type="EMBL" id="SDY63492.1"/>
    </source>
</evidence>
<dbReference type="PANTHER" id="PTHR11076">
    <property type="entry name" value="DNA REPAIR POLYMERASE UMUC / TRANSFERASE FAMILY MEMBER"/>
    <property type="match status" value="1"/>
</dbReference>
<dbReference type="Gene3D" id="3.40.1170.60">
    <property type="match status" value="1"/>
</dbReference>
<comment type="similarity">
    <text evidence="1">Belongs to the DNA polymerase type-Y family.</text>
</comment>
<dbReference type="AlphaFoldDB" id="A0A1H3LGC3"/>
<proteinExistence type="inferred from homology"/>
<dbReference type="PANTHER" id="PTHR11076:SF35">
    <property type="entry name" value="DNA REPAIR PROTEIN HOMOLOG YOBH"/>
    <property type="match status" value="1"/>
</dbReference>
<evidence type="ECO:0000256" key="4">
    <source>
        <dbReference type="ARBA" id="ARBA00022763"/>
    </source>
</evidence>
<dbReference type="Pfam" id="PF00817">
    <property type="entry name" value="IMS"/>
    <property type="match status" value="1"/>
</dbReference>
<dbReference type="Proteomes" id="UP000183918">
    <property type="component" value="Unassembled WGS sequence"/>
</dbReference>
<evidence type="ECO:0000256" key="1">
    <source>
        <dbReference type="ARBA" id="ARBA00010945"/>
    </source>
</evidence>
<evidence type="ECO:0000259" key="6">
    <source>
        <dbReference type="PROSITE" id="PS50173"/>
    </source>
</evidence>
<dbReference type="GO" id="GO:0009432">
    <property type="term" value="P:SOS response"/>
    <property type="evidence" value="ECO:0007669"/>
    <property type="project" value="TreeGrafter"/>
</dbReference>
<name>A0A1H3LGC3_9FIRM</name>
<keyword evidence="5" id="KW-0808">Transferase</keyword>
<dbReference type="InterPro" id="IPR001126">
    <property type="entry name" value="UmuC"/>
</dbReference>
<dbReference type="InterPro" id="IPR017961">
    <property type="entry name" value="DNA_pol_Y-fam_little_finger"/>
</dbReference>
<dbReference type="InterPro" id="IPR043128">
    <property type="entry name" value="Rev_trsase/Diguanyl_cyclase"/>
</dbReference>
<keyword evidence="5" id="KW-0239">DNA-directed DNA polymerase</keyword>
<sequence>MHKKNDDSKVYIAIDLKSFYASVECVERGLDPLKAKLVVADPTRTDKTICLAVSPSLKEYGIPGRARLFEVKQRLDEIYKMTHEKVDFIIAPPQMAKYIEVSCEIYKVYLKYISPQDIHVYSIDEVFLDVTNYFNIYKMSPEELATQIINDVYEKTQITATAGIGTNMYLCKIAMDIMAKHVKENERGVRIASLNEITYREKLWDYKPLTDFWRIGKGTVKRLAKLGIFTMGEIAKMSLINDDVLFKEFGIDAEILIDHAWGYESCTMQDIKQYKSKSNSLSSGQVLKNPYSFSQARTVLKEMIDALTNELLYKKLATNSVTITIGYDRINVDSENYDGSVVLDNYGRIVPKPAHKTVKFREYTNSNTKIKQEVIDLFDKIVDRNLYIRRITISANNIEKRNYEQLSLFENYEKSEKEENIERAVLEIKNRYGKNAILKGTAFEEGATSRERNNQIGGHKA</sequence>
<dbReference type="PROSITE" id="PS50173">
    <property type="entry name" value="UMUC"/>
    <property type="match status" value="1"/>
</dbReference>
<dbReference type="GO" id="GO:0042276">
    <property type="term" value="P:error-prone translesion synthesis"/>
    <property type="evidence" value="ECO:0007669"/>
    <property type="project" value="TreeGrafter"/>
</dbReference>
<dbReference type="GO" id="GO:0003684">
    <property type="term" value="F:damaged DNA binding"/>
    <property type="evidence" value="ECO:0007669"/>
    <property type="project" value="InterPro"/>
</dbReference>
<protein>
    <submittedName>
        <fullName evidence="7">DNA polymerase V</fullName>
    </submittedName>
</protein>
<dbReference type="STRING" id="1122142.SAMN02910414_02012"/>
<accession>A0A1H3LGC3</accession>
<gene>
    <name evidence="7" type="ORF">SAMN02910414_02012</name>
</gene>
<reference evidence="7 8" key="1">
    <citation type="submission" date="2016-10" db="EMBL/GenBank/DDBJ databases">
        <authorList>
            <person name="de Groot N.N."/>
        </authorList>
    </citation>
    <scope>NUCLEOTIDE SEQUENCE [LARGE SCALE GENOMIC DNA]</scope>
    <source>
        <strain evidence="7 8">DSM 14045</strain>
    </source>
</reference>
<keyword evidence="2" id="KW-0515">Mutator protein</keyword>